<dbReference type="AlphaFoldDB" id="A0A923HDZ1"/>
<accession>A0A923HDZ1</accession>
<keyword evidence="2" id="KW-1185">Reference proteome</keyword>
<dbReference type="EMBL" id="JACNMF010000006">
    <property type="protein sequence ID" value="MBC3759809.1"/>
    <property type="molecule type" value="Genomic_DNA"/>
</dbReference>
<protein>
    <submittedName>
        <fullName evidence="1">DUF1679 domain-containing protein</fullName>
    </submittedName>
</protein>
<dbReference type="SUPFAM" id="SSF56112">
    <property type="entry name" value="Protein kinase-like (PK-like)"/>
    <property type="match status" value="1"/>
</dbReference>
<name>A0A923HDZ1_9FLAO</name>
<gene>
    <name evidence="1" type="ORF">H7U19_15455</name>
</gene>
<evidence type="ECO:0000313" key="2">
    <source>
        <dbReference type="Proteomes" id="UP000656244"/>
    </source>
</evidence>
<reference evidence="1" key="1">
    <citation type="submission" date="2020-08" db="EMBL/GenBank/DDBJ databases">
        <title>Hyunsoonleella sp. strain SJ7 genome sequencing and assembly.</title>
        <authorList>
            <person name="Kim I."/>
        </authorList>
    </citation>
    <scope>NUCLEOTIDE SEQUENCE</scope>
    <source>
        <strain evidence="1">SJ7</strain>
    </source>
</reference>
<proteinExistence type="predicted"/>
<comment type="caution">
    <text evidence="1">The sequence shown here is derived from an EMBL/GenBank/DDBJ whole genome shotgun (WGS) entry which is preliminary data.</text>
</comment>
<sequence>MNNHFKSIILQSTGASSLVEKEVIQELWSGYGKIIRVALQNTDLESAVVKHVQLPRNNNHPRGWHTNIGHQRKLKSYEVEADWYKQYSKNSMARLPKCFAIESKDDEVLIVLEDLDNAGFQLRKHNVNWQNIDTCLEWLAQFHASYLGKEPNKLWDVGTYWHLDTRPQELEVLEDIELKNAATSIDKKLNSCTFKTVVHGDAKLANFCFSENGEVAGVDFQYVGGGCGMKDVAYFVGSCLNESDCERLELKILDTYFSHLHMALSEKNEALENEWRLLYRVAWADFHRFLKGWSPGHWKINSYSERITSEVIKNL</sequence>
<dbReference type="Gene3D" id="3.90.1200.10">
    <property type="match status" value="1"/>
</dbReference>
<dbReference type="Proteomes" id="UP000656244">
    <property type="component" value="Unassembled WGS sequence"/>
</dbReference>
<dbReference type="PANTHER" id="PTHR11012:SF30">
    <property type="entry name" value="PROTEIN KINASE-LIKE DOMAIN-CONTAINING"/>
    <property type="match status" value="1"/>
</dbReference>
<dbReference type="InterPro" id="IPR011009">
    <property type="entry name" value="Kinase-like_dom_sf"/>
</dbReference>
<organism evidence="1 2">
    <name type="scientific">Hyunsoonleella aquatilis</name>
    <dbReference type="NCBI Taxonomy" id="2762758"/>
    <lineage>
        <taxon>Bacteria</taxon>
        <taxon>Pseudomonadati</taxon>
        <taxon>Bacteroidota</taxon>
        <taxon>Flavobacteriia</taxon>
        <taxon>Flavobacteriales</taxon>
        <taxon>Flavobacteriaceae</taxon>
    </lineage>
</organism>
<evidence type="ECO:0000313" key="1">
    <source>
        <dbReference type="EMBL" id="MBC3759809.1"/>
    </source>
</evidence>
<dbReference type="InterPro" id="IPR004119">
    <property type="entry name" value="EcKL"/>
</dbReference>
<dbReference type="Pfam" id="PF02958">
    <property type="entry name" value="EcKL"/>
    <property type="match status" value="2"/>
</dbReference>
<dbReference type="PANTHER" id="PTHR11012">
    <property type="entry name" value="PROTEIN KINASE-LIKE DOMAIN-CONTAINING"/>
    <property type="match status" value="1"/>
</dbReference>